<accession>A0A889IW49</accession>
<dbReference type="EMBL" id="MN545489">
    <property type="protein sequence ID" value="QRE02557.1"/>
    <property type="molecule type" value="Genomic_DNA"/>
</dbReference>
<name>A0A889IW49_9GAMA</name>
<sequence>MLDPRLLTLAVLTARVMTHPPVAHHQLNVSFYALTCILGGIKNNFHNRSLGSPWESVIRGEVGVIPGSVSQLFHSNMYSLNTS</sequence>
<gene>
    <name evidence="1" type="primary">Ot23</name>
</gene>
<organism evidence="1">
    <name type="scientific">Otarine gammaherpesvirus 4</name>
    <dbReference type="NCBI Taxonomy" id="2801541"/>
    <lineage>
        <taxon>Viruses</taxon>
        <taxon>Duplodnaviria</taxon>
        <taxon>Heunggongvirae</taxon>
        <taxon>Peploviricota</taxon>
        <taxon>Herviviricetes</taxon>
        <taxon>Herpesvirales</taxon>
        <taxon>Orthoherpesviridae</taxon>
        <taxon>Gammaherpesvirinae</taxon>
    </lineage>
</organism>
<protein>
    <submittedName>
        <fullName evidence="1">Uncharacterized protein</fullName>
    </submittedName>
</protein>
<evidence type="ECO:0000313" key="1">
    <source>
        <dbReference type="EMBL" id="QRE02557.1"/>
    </source>
</evidence>
<reference evidence="1" key="1">
    <citation type="submission" date="2019-10" db="EMBL/GenBank/DDBJ databases">
        <title>Otarine herpesvirus 4 in Northern fur seal genital swab.</title>
        <authorList>
            <person name="Deming A.C."/>
            <person name="Wellehan J.F.X."/>
            <person name="Gulland F.M.D."/>
        </authorList>
    </citation>
    <scope>NUCLEOTIDE SEQUENCE</scope>
    <source>
        <strain evidence="1">Cu11-001</strain>
    </source>
</reference>
<proteinExistence type="predicted"/>